<dbReference type="Proteomes" id="UP000193467">
    <property type="component" value="Unassembled WGS sequence"/>
</dbReference>
<dbReference type="EMBL" id="MCGR01000006">
    <property type="protein sequence ID" value="ORY89257.1"/>
    <property type="molecule type" value="Genomic_DNA"/>
</dbReference>
<sequence>MKPAAVALLPFPTSALTTADSMDWIKSNWNWTSGTSEFLNFVVDPFGGGKIVLRVRYPKSSYAHEVAGGVTGFYLDVFDGANPLRALLSYQVAFSTNFDFVKGGKLPGLYGGDHSGGCWGGVNSDLCFSLRVYAYLPGTTPAFCASPLVSCSTSTYGTSLGRSTWNYTSLGAWSTVVESAVLNSDPSIDGAGTARANGYISTYFNPSGEDAKLAFTKKGIVFRTREEVGFSKLFFSTFFGGGSVDYASTRDVYAYFKDFNIYQGTGDSNASGDVVTVS</sequence>
<name>A0A1Y2FYT4_9BASI</name>
<accession>A0A1Y2FYT4</accession>
<comment type="caution">
    <text evidence="2">The sequence shown here is derived from an EMBL/GenBank/DDBJ whole genome shotgun (WGS) entry which is preliminary data.</text>
</comment>
<reference evidence="2 3" key="1">
    <citation type="submission" date="2016-07" db="EMBL/GenBank/DDBJ databases">
        <title>Pervasive Adenine N6-methylation of Active Genes in Fungi.</title>
        <authorList>
            <consortium name="DOE Joint Genome Institute"/>
            <person name="Mondo S.J."/>
            <person name="Dannebaum R.O."/>
            <person name="Kuo R.C."/>
            <person name="Labutti K."/>
            <person name="Haridas S."/>
            <person name="Kuo A."/>
            <person name="Salamov A."/>
            <person name="Ahrendt S.R."/>
            <person name="Lipzen A."/>
            <person name="Sullivan W."/>
            <person name="Andreopoulos W.B."/>
            <person name="Clum A."/>
            <person name="Lindquist E."/>
            <person name="Daum C."/>
            <person name="Ramamoorthy G.K."/>
            <person name="Gryganskyi A."/>
            <person name="Culley D."/>
            <person name="Magnuson J.K."/>
            <person name="James T.Y."/>
            <person name="O'Malley M.A."/>
            <person name="Stajich J.E."/>
            <person name="Spatafora J.W."/>
            <person name="Visel A."/>
            <person name="Grigoriev I.V."/>
        </authorList>
    </citation>
    <scope>NUCLEOTIDE SEQUENCE [LARGE SCALE GENOMIC DNA]</scope>
    <source>
        <strain evidence="2 3">62-1032</strain>
    </source>
</reference>
<dbReference type="Pfam" id="PF21294">
    <property type="entry name" value="Polysacc_lyase_14"/>
    <property type="match status" value="1"/>
</dbReference>
<protein>
    <recommendedName>
        <fullName evidence="1">Polysaccharide lyase 14 domain-containing protein</fullName>
    </recommendedName>
</protein>
<organism evidence="2 3">
    <name type="scientific">Leucosporidium creatinivorum</name>
    <dbReference type="NCBI Taxonomy" id="106004"/>
    <lineage>
        <taxon>Eukaryota</taxon>
        <taxon>Fungi</taxon>
        <taxon>Dikarya</taxon>
        <taxon>Basidiomycota</taxon>
        <taxon>Pucciniomycotina</taxon>
        <taxon>Microbotryomycetes</taxon>
        <taxon>Leucosporidiales</taxon>
        <taxon>Leucosporidium</taxon>
    </lineage>
</organism>
<dbReference type="InterPro" id="IPR048958">
    <property type="entry name" value="Polysacc_lyase_14"/>
</dbReference>
<dbReference type="OrthoDB" id="2395160at2759"/>
<evidence type="ECO:0000313" key="2">
    <source>
        <dbReference type="EMBL" id="ORY89257.1"/>
    </source>
</evidence>
<dbReference type="InParanoid" id="A0A1Y2FYT4"/>
<gene>
    <name evidence="2" type="ORF">BCR35DRAFT_173071</name>
</gene>
<dbReference type="Gene3D" id="2.60.120.200">
    <property type="match status" value="1"/>
</dbReference>
<evidence type="ECO:0000259" key="1">
    <source>
        <dbReference type="Pfam" id="PF21294"/>
    </source>
</evidence>
<keyword evidence="3" id="KW-1185">Reference proteome</keyword>
<dbReference type="PANTHER" id="PTHR40124">
    <property type="match status" value="1"/>
</dbReference>
<evidence type="ECO:0000313" key="3">
    <source>
        <dbReference type="Proteomes" id="UP000193467"/>
    </source>
</evidence>
<feature type="domain" description="Polysaccharide lyase 14" evidence="1">
    <location>
        <begin position="50"/>
        <end position="259"/>
    </location>
</feature>
<proteinExistence type="predicted"/>
<dbReference type="AlphaFoldDB" id="A0A1Y2FYT4"/>
<dbReference type="PANTHER" id="PTHR40124:SF1">
    <property type="entry name" value="DISAGGREGATASE RELATED REPEAT PROTEIN"/>
    <property type="match status" value="1"/>
</dbReference>